<evidence type="ECO:0008006" key="4">
    <source>
        <dbReference type="Google" id="ProtNLM"/>
    </source>
</evidence>
<reference evidence="1" key="2">
    <citation type="submission" date="2020-08" db="EMBL/GenBank/DDBJ databases">
        <authorList>
            <person name="Shumante A."/>
            <person name="Zimin A.V."/>
            <person name="Puiu D."/>
            <person name="Salzberg S.L."/>
        </authorList>
    </citation>
    <scope>NUCLEOTIDE SEQUENCE</scope>
    <source>
        <strain evidence="1">WC2-LM</strain>
        <tissue evidence="1">Liver</tissue>
    </source>
</reference>
<protein>
    <recommendedName>
        <fullName evidence="4">Adenylate kinase 7</fullName>
    </recommendedName>
</protein>
<dbReference type="EMBL" id="WJEC01007991">
    <property type="protein sequence ID" value="KAF7464779.1"/>
    <property type="molecule type" value="Genomic_DNA"/>
</dbReference>
<dbReference type="Proteomes" id="UP000662637">
    <property type="component" value="Unassembled WGS sequence"/>
</dbReference>
<organism evidence="2 3">
    <name type="scientific">Marmota monax</name>
    <name type="common">Woodchuck</name>
    <dbReference type="NCBI Taxonomy" id="9995"/>
    <lineage>
        <taxon>Eukaryota</taxon>
        <taxon>Metazoa</taxon>
        <taxon>Chordata</taxon>
        <taxon>Craniata</taxon>
        <taxon>Vertebrata</taxon>
        <taxon>Euteleostomi</taxon>
        <taxon>Mammalia</taxon>
        <taxon>Eutheria</taxon>
        <taxon>Euarchontoglires</taxon>
        <taxon>Glires</taxon>
        <taxon>Rodentia</taxon>
        <taxon>Sciuromorpha</taxon>
        <taxon>Sciuridae</taxon>
        <taxon>Xerinae</taxon>
        <taxon>Marmotini</taxon>
        <taxon>Marmota</taxon>
    </lineage>
</organism>
<evidence type="ECO:0000313" key="3">
    <source>
        <dbReference type="Proteomes" id="UP000335636"/>
    </source>
</evidence>
<keyword evidence="3" id="KW-1185">Reference proteome</keyword>
<dbReference type="Proteomes" id="UP000335636">
    <property type="component" value="Unassembled WGS sequence"/>
</dbReference>
<name>A0A5E4B6V2_MARMO</name>
<evidence type="ECO:0000313" key="2">
    <source>
        <dbReference type="EMBL" id="VTJ64956.1"/>
    </source>
</evidence>
<dbReference type="EMBL" id="CABDUW010000288">
    <property type="protein sequence ID" value="VTJ64956.1"/>
    <property type="molecule type" value="Genomic_DNA"/>
</dbReference>
<dbReference type="AlphaFoldDB" id="A0A5E4B6V2"/>
<evidence type="ECO:0000313" key="1">
    <source>
        <dbReference type="EMBL" id="KAF7464779.1"/>
    </source>
</evidence>
<proteinExistence type="predicted"/>
<accession>A0A5E4B6V2</accession>
<reference evidence="2 3" key="1">
    <citation type="submission" date="2019-04" db="EMBL/GenBank/DDBJ databases">
        <authorList>
            <person name="Alioto T."/>
            <person name="Alioto T."/>
        </authorList>
    </citation>
    <scope>NUCLEOTIDE SEQUENCE [LARGE SCALE GENOMIC DNA]</scope>
</reference>
<gene>
    <name evidence="1" type="ORF">GHT09_005768</name>
    <name evidence="2" type="ORF">MONAX_5E022731</name>
</gene>
<sequence>MAEDGFAAPPEKVIRVQRVFINLLDTYSSRNIGKYLSNCVVGASLEEITEEEEEEDEKPAAREASSFRLKEGTFQIVGTLSQPESPGPNFAVETYSTISREDLLLRLLECDVVIYNITESSQQVEEAVWAVSGQ</sequence>